<keyword evidence="4" id="KW-1185">Reference proteome</keyword>
<evidence type="ECO:0000313" key="2">
    <source>
        <dbReference type="EMBL" id="NYD68389.1"/>
    </source>
</evidence>
<accession>A0A4Q2M0C6</accession>
<keyword evidence="1" id="KW-1133">Transmembrane helix</keyword>
<dbReference type="AlphaFoldDB" id="A0A4Q2M0C6"/>
<name>A0A4Q2M0C6_9MICO</name>
<proteinExistence type="predicted"/>
<keyword evidence="1" id="KW-0812">Transmembrane</keyword>
<dbReference type="Proteomes" id="UP000581087">
    <property type="component" value="Unassembled WGS sequence"/>
</dbReference>
<reference evidence="2 5" key="2">
    <citation type="submission" date="2020-07" db="EMBL/GenBank/DDBJ databases">
        <title>Sequencing the genomes of 1000 actinobacteria strains.</title>
        <authorList>
            <person name="Klenk H.-P."/>
        </authorList>
    </citation>
    <scope>NUCLEOTIDE SEQUENCE [LARGE SCALE GENOMIC DNA]</scope>
    <source>
        <strain evidence="2 5">DSM 23870</strain>
    </source>
</reference>
<dbReference type="Proteomes" id="UP000292686">
    <property type="component" value="Unassembled WGS sequence"/>
</dbReference>
<dbReference type="EMBL" id="JACCBI010000001">
    <property type="protein sequence ID" value="NYD68389.1"/>
    <property type="molecule type" value="Genomic_DNA"/>
</dbReference>
<evidence type="ECO:0000313" key="3">
    <source>
        <dbReference type="EMBL" id="RXZ85138.1"/>
    </source>
</evidence>
<sequence length="203" mass="20253">MNARARRVAQGAVVAAFATLVAALSHTVGGGAAPGALALVLAFAFSTFVCIPLVGRRISLARSSVAIVLAQAALHVLYSIGTPSAGLGASSTVSAHDHSAGFVGAIAPASGSSMMHLDATMLAAHAAAAVVTILAVRYADRAALAVSSVVAHVVRSLRPQFVLPVILPRPARVSAAPITLPLAAHVAAGIRRRGPPQGAVAFV</sequence>
<evidence type="ECO:0000313" key="4">
    <source>
        <dbReference type="Proteomes" id="UP000292686"/>
    </source>
</evidence>
<reference evidence="3 4" key="1">
    <citation type="submission" date="2019-01" db="EMBL/GenBank/DDBJ databases">
        <title>Agromyces.</title>
        <authorList>
            <person name="Li J."/>
        </authorList>
    </citation>
    <scope>NUCLEOTIDE SEQUENCE [LARGE SCALE GENOMIC DNA]</scope>
    <source>
        <strain evidence="3 4">DSM 23870</strain>
    </source>
</reference>
<evidence type="ECO:0000256" key="1">
    <source>
        <dbReference type="SAM" id="Phobius"/>
    </source>
</evidence>
<dbReference type="RefSeq" id="WP_129177010.1">
    <property type="nucleotide sequence ID" value="NZ_JACCBI010000001.1"/>
</dbReference>
<keyword evidence="1" id="KW-0472">Membrane</keyword>
<feature type="transmembrane region" description="Helical" evidence="1">
    <location>
        <begin position="33"/>
        <end position="54"/>
    </location>
</feature>
<feature type="transmembrane region" description="Helical" evidence="1">
    <location>
        <begin position="61"/>
        <end position="81"/>
    </location>
</feature>
<gene>
    <name evidence="2" type="ORF">BJ972_002908</name>
    <name evidence="3" type="ORF">ESP50_16540</name>
</gene>
<dbReference type="EMBL" id="SDPM01000012">
    <property type="protein sequence ID" value="RXZ85138.1"/>
    <property type="molecule type" value="Genomic_DNA"/>
</dbReference>
<organism evidence="3 4">
    <name type="scientific">Agromyces atrinae</name>
    <dbReference type="NCBI Taxonomy" id="592376"/>
    <lineage>
        <taxon>Bacteria</taxon>
        <taxon>Bacillati</taxon>
        <taxon>Actinomycetota</taxon>
        <taxon>Actinomycetes</taxon>
        <taxon>Micrococcales</taxon>
        <taxon>Microbacteriaceae</taxon>
        <taxon>Agromyces</taxon>
    </lineage>
</organism>
<protein>
    <submittedName>
        <fullName evidence="3">Uncharacterized protein</fullName>
    </submittedName>
</protein>
<evidence type="ECO:0000313" key="5">
    <source>
        <dbReference type="Proteomes" id="UP000581087"/>
    </source>
</evidence>
<dbReference type="OrthoDB" id="5125396at2"/>
<comment type="caution">
    <text evidence="3">The sequence shown here is derived from an EMBL/GenBank/DDBJ whole genome shotgun (WGS) entry which is preliminary data.</text>
</comment>
<feature type="transmembrane region" description="Helical" evidence="1">
    <location>
        <begin position="119"/>
        <end position="139"/>
    </location>
</feature>